<keyword evidence="2" id="KW-1185">Reference proteome</keyword>
<organism evidence="1 2">
    <name type="scientific">Acidithiobacillus sulfurivorans</name>
    <dbReference type="NCBI Taxonomy" id="1958756"/>
    <lineage>
        <taxon>Bacteria</taxon>
        <taxon>Pseudomonadati</taxon>
        <taxon>Pseudomonadota</taxon>
        <taxon>Acidithiobacillia</taxon>
        <taxon>Acidithiobacillales</taxon>
        <taxon>Acidithiobacillaceae</taxon>
        <taxon>Acidithiobacillus</taxon>
    </lineage>
</organism>
<gene>
    <name evidence="1" type="ORF">HAP95_02575</name>
</gene>
<name>A0ABS5ZVJ1_9PROT</name>
<accession>A0ABS5ZVJ1</accession>
<reference evidence="1 2" key="1">
    <citation type="journal article" date="2021" name="ISME J.">
        <title>Genomic evolution of the class Acidithiobacillia: deep-branching Proteobacteria living in extreme acidic conditions.</title>
        <authorList>
            <person name="Moya-Beltran A."/>
            <person name="Beard S."/>
            <person name="Rojas-Villalobos C."/>
            <person name="Issotta F."/>
            <person name="Gallardo Y."/>
            <person name="Ulloa R."/>
            <person name="Giaveno A."/>
            <person name="Degli Esposti M."/>
            <person name="Johnson D.B."/>
            <person name="Quatrini R."/>
        </authorList>
    </citation>
    <scope>NUCLEOTIDE SEQUENCE [LARGE SCALE GENOMIC DNA]</scope>
    <source>
        <strain evidence="1 2">RW2</strain>
    </source>
</reference>
<dbReference type="EMBL" id="JAAOMP010000029">
    <property type="protein sequence ID" value="MBU2759066.1"/>
    <property type="molecule type" value="Genomic_DNA"/>
</dbReference>
<evidence type="ECO:0000313" key="2">
    <source>
        <dbReference type="Proteomes" id="UP000755654"/>
    </source>
</evidence>
<proteinExistence type="predicted"/>
<sequence length="233" mass="27308">MHQENVQKRIHPVYYTSGSYMKAAQFNKKAAKPTWHSHWIKNDTCRRYQNWYVFKSPEWVLHLPLSVNQTYHNKPYDLTREHWVTLNPRGEVDISLVYDRTDVMLKPNKAVGIDLNVKTNLFAVSNGLFFSLENQWLKKQEAKLALLEKKGYQNLNTQEHLTLKKVTRHRESSLRHQIQQVLLKLKSQQVTDVILENLTITLGGGLSHRMHKILRLLRFGGVSPNPRKFCLPS</sequence>
<protein>
    <recommendedName>
        <fullName evidence="3">Transposase</fullName>
    </recommendedName>
</protein>
<evidence type="ECO:0000313" key="1">
    <source>
        <dbReference type="EMBL" id="MBU2759066.1"/>
    </source>
</evidence>
<comment type="caution">
    <text evidence="1">The sequence shown here is derived from an EMBL/GenBank/DDBJ whole genome shotgun (WGS) entry which is preliminary data.</text>
</comment>
<dbReference type="RefSeq" id="WP_215882812.1">
    <property type="nucleotide sequence ID" value="NZ_JAAOMP010000029.1"/>
</dbReference>
<dbReference type="Proteomes" id="UP000755654">
    <property type="component" value="Unassembled WGS sequence"/>
</dbReference>
<evidence type="ECO:0008006" key="3">
    <source>
        <dbReference type="Google" id="ProtNLM"/>
    </source>
</evidence>